<feature type="domain" description="AB hydrolase-1" evidence="1">
    <location>
        <begin position="50"/>
        <end position="295"/>
    </location>
</feature>
<dbReference type="PANTHER" id="PTHR43433">
    <property type="entry name" value="HYDROLASE, ALPHA/BETA FOLD FAMILY PROTEIN"/>
    <property type="match status" value="1"/>
</dbReference>
<evidence type="ECO:0000259" key="1">
    <source>
        <dbReference type="Pfam" id="PF00561"/>
    </source>
</evidence>
<dbReference type="RefSeq" id="WP_110040381.1">
    <property type="nucleotide sequence ID" value="NZ_QGTL01000012.1"/>
</dbReference>
<sequence length="323" mass="34364">MTASALAARVRAIEHRVADSAGLRTTERTLSLRSPAVRVRVRTTDGPGEPVVWINGIGAPAMAFAPLLALLPGYRHILVDLPGHNLAPPYRWPDRPLRHLAVEVVTGTLDALDLGRSLLVGSSLGGLFSLWTALDAPHRVTGIAAIGAPATALPGTRPTAAMVATARARRGRIDEVLMRLPAPRVLARAALAEALGAATVRRLSDDLVDLHSLPLRLPGQAASYRALLRRLIRDRAPRPETVLTDAELARIDCPVLFVWGERDVFASPEHARPSIGKIPGARLAVVPGGHAPWLDDTSSCATPLGDFLADLPLPSTESEHPDA</sequence>
<evidence type="ECO:0000313" key="3">
    <source>
        <dbReference type="Proteomes" id="UP000246410"/>
    </source>
</evidence>
<dbReference type="GO" id="GO:0003824">
    <property type="term" value="F:catalytic activity"/>
    <property type="evidence" value="ECO:0007669"/>
    <property type="project" value="UniProtKB-ARBA"/>
</dbReference>
<dbReference type="Gene3D" id="3.40.50.1820">
    <property type="entry name" value="alpha/beta hydrolase"/>
    <property type="match status" value="1"/>
</dbReference>
<accession>A0A317NAJ8</accession>
<reference evidence="2 3" key="1">
    <citation type="submission" date="2018-05" db="EMBL/GenBank/DDBJ databases">
        <title>Genomic Encyclopedia of Type Strains, Phase IV (KMG-IV): sequencing the most valuable type-strain genomes for metagenomic binning, comparative biology and taxonomic classification.</title>
        <authorList>
            <person name="Goeker M."/>
        </authorList>
    </citation>
    <scope>NUCLEOTIDE SEQUENCE [LARGE SCALE GENOMIC DNA]</scope>
    <source>
        <strain evidence="2 3">DSM 44717</strain>
    </source>
</reference>
<name>A0A317NAJ8_9NOCA</name>
<dbReference type="InterPro" id="IPR000073">
    <property type="entry name" value="AB_hydrolase_1"/>
</dbReference>
<dbReference type="SUPFAM" id="SSF53474">
    <property type="entry name" value="alpha/beta-Hydrolases"/>
    <property type="match status" value="1"/>
</dbReference>
<dbReference type="Pfam" id="PF00561">
    <property type="entry name" value="Abhydrolase_1"/>
    <property type="match status" value="1"/>
</dbReference>
<evidence type="ECO:0000313" key="2">
    <source>
        <dbReference type="EMBL" id="PWV70628.1"/>
    </source>
</evidence>
<dbReference type="InterPro" id="IPR050471">
    <property type="entry name" value="AB_hydrolase"/>
</dbReference>
<dbReference type="PANTHER" id="PTHR43433:SF5">
    <property type="entry name" value="AB HYDROLASE-1 DOMAIN-CONTAINING PROTEIN"/>
    <property type="match status" value="1"/>
</dbReference>
<gene>
    <name evidence="2" type="ORF">DFR69_11247</name>
</gene>
<comment type="caution">
    <text evidence="2">The sequence shown here is derived from an EMBL/GenBank/DDBJ whole genome shotgun (WGS) entry which is preliminary data.</text>
</comment>
<dbReference type="AlphaFoldDB" id="A0A317NAJ8"/>
<keyword evidence="3" id="KW-1185">Reference proteome</keyword>
<organism evidence="2 3">
    <name type="scientific">Nocardia neocaledoniensis</name>
    <dbReference type="NCBI Taxonomy" id="236511"/>
    <lineage>
        <taxon>Bacteria</taxon>
        <taxon>Bacillati</taxon>
        <taxon>Actinomycetota</taxon>
        <taxon>Actinomycetes</taxon>
        <taxon>Mycobacteriales</taxon>
        <taxon>Nocardiaceae</taxon>
        <taxon>Nocardia</taxon>
    </lineage>
</organism>
<protein>
    <submittedName>
        <fullName evidence="2">Pimeloyl-[acyl-carrier protein] methyl ester esterase</fullName>
    </submittedName>
</protein>
<dbReference type="EMBL" id="QGTL01000012">
    <property type="protein sequence ID" value="PWV70628.1"/>
    <property type="molecule type" value="Genomic_DNA"/>
</dbReference>
<dbReference type="Proteomes" id="UP000246410">
    <property type="component" value="Unassembled WGS sequence"/>
</dbReference>
<proteinExistence type="predicted"/>
<dbReference type="InterPro" id="IPR029058">
    <property type="entry name" value="AB_hydrolase_fold"/>
</dbReference>